<dbReference type="HOGENOM" id="CLU_1556163_0_0_1"/>
<evidence type="ECO:0000313" key="2">
    <source>
        <dbReference type="Proteomes" id="UP000019487"/>
    </source>
</evidence>
<protein>
    <submittedName>
        <fullName evidence="1">Uncharacterized protein</fullName>
    </submittedName>
</protein>
<organism evidence="1 2">
    <name type="scientific">Sclerotinia borealis (strain F-4128)</name>
    <dbReference type="NCBI Taxonomy" id="1432307"/>
    <lineage>
        <taxon>Eukaryota</taxon>
        <taxon>Fungi</taxon>
        <taxon>Dikarya</taxon>
        <taxon>Ascomycota</taxon>
        <taxon>Pezizomycotina</taxon>
        <taxon>Leotiomycetes</taxon>
        <taxon>Helotiales</taxon>
        <taxon>Sclerotiniaceae</taxon>
        <taxon>Sclerotinia</taxon>
    </lineage>
</organism>
<gene>
    <name evidence="1" type="ORF">SBOR_2409</name>
</gene>
<sequence length="172" mass="18955">MSALCLQSTGGEAAPQPRDIIQISDDHRNRIKNFEDTLESLPKGFSPLSPMERAERHRLYGDAYRRIIEYYRAGKPLPMNGKCVYTITGQDGVWRDTVIEMMKKARELKGFPVFDLYAIQACHNTETGTSNELGKGPTQAESAAVQMAQSASFNAGLGGNLHPVTNPAHLGF</sequence>
<dbReference type="Proteomes" id="UP000019487">
    <property type="component" value="Unassembled WGS sequence"/>
</dbReference>
<dbReference type="EMBL" id="AYSA01000097">
    <property type="protein sequence ID" value="ESZ97215.1"/>
    <property type="molecule type" value="Genomic_DNA"/>
</dbReference>
<dbReference type="OrthoDB" id="10388213at2759"/>
<reference evidence="1 2" key="1">
    <citation type="journal article" date="2014" name="Genome Announc.">
        <title>Draft genome sequence of Sclerotinia borealis, a psychrophilic plant pathogenic fungus.</title>
        <authorList>
            <person name="Mardanov A.V."/>
            <person name="Beletsky A.V."/>
            <person name="Kadnikov V.V."/>
            <person name="Ignatov A.N."/>
            <person name="Ravin N.V."/>
        </authorList>
    </citation>
    <scope>NUCLEOTIDE SEQUENCE [LARGE SCALE GENOMIC DNA]</scope>
    <source>
        <strain evidence="2">F-4157</strain>
    </source>
</reference>
<name>W9CRT9_SCLBF</name>
<comment type="caution">
    <text evidence="1">The sequence shown here is derived from an EMBL/GenBank/DDBJ whole genome shotgun (WGS) entry which is preliminary data.</text>
</comment>
<dbReference type="AlphaFoldDB" id="W9CRT9"/>
<proteinExistence type="predicted"/>
<keyword evidence="2" id="KW-1185">Reference proteome</keyword>
<evidence type="ECO:0000313" key="1">
    <source>
        <dbReference type="EMBL" id="ESZ97215.1"/>
    </source>
</evidence>
<accession>W9CRT9</accession>